<evidence type="ECO:0000256" key="1">
    <source>
        <dbReference type="ARBA" id="ARBA00004609"/>
    </source>
</evidence>
<evidence type="ECO:0000256" key="9">
    <source>
        <dbReference type="ARBA" id="ARBA00029446"/>
    </source>
</evidence>
<reference evidence="12" key="1">
    <citation type="journal article" date="2023" name="Science">
        <title>Genome structures resolve the early diversification of teleost fishes.</title>
        <authorList>
            <person name="Parey E."/>
            <person name="Louis A."/>
            <person name="Montfort J."/>
            <person name="Bouchez O."/>
            <person name="Roques C."/>
            <person name="Iampietro C."/>
            <person name="Lluch J."/>
            <person name="Castinel A."/>
            <person name="Donnadieu C."/>
            <person name="Desvignes T."/>
            <person name="Floi Bucao C."/>
            <person name="Jouanno E."/>
            <person name="Wen M."/>
            <person name="Mejri S."/>
            <person name="Dirks R."/>
            <person name="Jansen H."/>
            <person name="Henkel C."/>
            <person name="Chen W.J."/>
            <person name="Zahm M."/>
            <person name="Cabau C."/>
            <person name="Klopp C."/>
            <person name="Thompson A.W."/>
            <person name="Robinson-Rechavi M."/>
            <person name="Braasch I."/>
            <person name="Lecointre G."/>
            <person name="Bobe J."/>
            <person name="Postlethwait J.H."/>
            <person name="Berthelot C."/>
            <person name="Roest Crollius H."/>
            <person name="Guiguen Y."/>
        </authorList>
    </citation>
    <scope>NUCLEOTIDE SEQUENCE</scope>
    <source>
        <strain evidence="12">Concon-B</strain>
    </source>
</reference>
<dbReference type="PANTHER" id="PTHR47613">
    <property type="entry name" value="SPERM ACROSOME MEMBRANE-ASSOCIATED PROTEIN 4"/>
    <property type="match status" value="1"/>
</dbReference>
<dbReference type="Pfam" id="PF00021">
    <property type="entry name" value="UPAR_LY6"/>
    <property type="match status" value="1"/>
</dbReference>
<keyword evidence="8" id="KW-0449">Lipoprotein</keyword>
<feature type="domain" description="UPAR/Ly6" evidence="11">
    <location>
        <begin position="27"/>
        <end position="106"/>
    </location>
</feature>
<keyword evidence="13" id="KW-1185">Reference proteome</keyword>
<evidence type="ECO:0000313" key="12">
    <source>
        <dbReference type="EMBL" id="KAJ8269104.1"/>
    </source>
</evidence>
<comment type="similarity">
    <text evidence="9">Belongs to the SPACA4/bouncer family.</text>
</comment>
<keyword evidence="5" id="KW-0472">Membrane</keyword>
<dbReference type="GO" id="GO:0098552">
    <property type="term" value="C:side of membrane"/>
    <property type="evidence" value="ECO:0007669"/>
    <property type="project" value="UniProtKB-KW"/>
</dbReference>
<dbReference type="GO" id="GO:0035036">
    <property type="term" value="P:sperm-egg recognition"/>
    <property type="evidence" value="ECO:0007669"/>
    <property type="project" value="TreeGrafter"/>
</dbReference>
<dbReference type="GO" id="GO:0005886">
    <property type="term" value="C:plasma membrane"/>
    <property type="evidence" value="ECO:0007669"/>
    <property type="project" value="UniProtKB-SubCell"/>
</dbReference>
<evidence type="ECO:0000256" key="4">
    <source>
        <dbReference type="ARBA" id="ARBA00022729"/>
    </source>
</evidence>
<dbReference type="InterPro" id="IPR016054">
    <property type="entry name" value="LY6_UPA_recep-like"/>
</dbReference>
<keyword evidence="7" id="KW-0325">Glycoprotein</keyword>
<keyword evidence="6" id="KW-1015">Disulfide bond</keyword>
<dbReference type="SUPFAM" id="SSF57302">
    <property type="entry name" value="Snake toxin-like"/>
    <property type="match status" value="1"/>
</dbReference>
<accession>A0A9Q1DGB1</accession>
<gene>
    <name evidence="12" type="ORF">COCON_G00117110</name>
</gene>
<evidence type="ECO:0000256" key="3">
    <source>
        <dbReference type="ARBA" id="ARBA00022622"/>
    </source>
</evidence>
<feature type="chain" id="PRO_5040202486" description="UPAR/Ly6 domain-containing protein" evidence="10">
    <location>
        <begin position="26"/>
        <end position="132"/>
    </location>
</feature>
<sequence>MYSFFPTRAVCVLLGACLLLPALHCENLLCYYCPLLSTSRACDLVLTECPPQELCVTGRGHYGGRVALSTRGCMSERDCGLEHTILYRGTNFTMTYSCCDWHYCNSGSHCSGYLATIGLATAAALLLPGRLC</sequence>
<keyword evidence="4 10" id="KW-0732">Signal</keyword>
<keyword evidence="2" id="KW-1003">Cell membrane</keyword>
<dbReference type="InterPro" id="IPR045860">
    <property type="entry name" value="Snake_toxin-like_sf"/>
</dbReference>
<evidence type="ECO:0000256" key="8">
    <source>
        <dbReference type="ARBA" id="ARBA00023288"/>
    </source>
</evidence>
<proteinExistence type="inferred from homology"/>
<protein>
    <recommendedName>
        <fullName evidence="11">UPAR/Ly6 domain-containing protein</fullName>
    </recommendedName>
</protein>
<keyword evidence="3" id="KW-0336">GPI-anchor</keyword>
<dbReference type="Gene3D" id="2.10.60.10">
    <property type="entry name" value="CD59"/>
    <property type="match status" value="1"/>
</dbReference>
<evidence type="ECO:0000313" key="13">
    <source>
        <dbReference type="Proteomes" id="UP001152803"/>
    </source>
</evidence>
<name>A0A9Q1DGB1_CONCO</name>
<evidence type="ECO:0000256" key="7">
    <source>
        <dbReference type="ARBA" id="ARBA00023180"/>
    </source>
</evidence>
<evidence type="ECO:0000256" key="10">
    <source>
        <dbReference type="SAM" id="SignalP"/>
    </source>
</evidence>
<dbReference type="CDD" id="cd23597">
    <property type="entry name" value="TFP_LU_ECD_Bncr"/>
    <property type="match status" value="1"/>
</dbReference>
<comment type="subcellular location">
    <subcellularLocation>
        <location evidence="1">Cell membrane</location>
        <topology evidence="1">Lipid-anchor</topology>
        <topology evidence="1">GPI-anchor</topology>
    </subcellularLocation>
</comment>
<dbReference type="InterPro" id="IPR046354">
    <property type="entry name" value="SPACA4/Bouncer"/>
</dbReference>
<dbReference type="PANTHER" id="PTHR47613:SF1">
    <property type="entry name" value="SPERM ACROSOME MEMBRANE-ASSOCIATED PROTEIN 4"/>
    <property type="match status" value="1"/>
</dbReference>
<feature type="signal peptide" evidence="10">
    <location>
        <begin position="1"/>
        <end position="25"/>
    </location>
</feature>
<comment type="caution">
    <text evidence="12">The sequence shown here is derived from an EMBL/GenBank/DDBJ whole genome shotgun (WGS) entry which is preliminary data.</text>
</comment>
<dbReference type="Proteomes" id="UP001152803">
    <property type="component" value="Unassembled WGS sequence"/>
</dbReference>
<evidence type="ECO:0000259" key="11">
    <source>
        <dbReference type="Pfam" id="PF00021"/>
    </source>
</evidence>
<dbReference type="OrthoDB" id="8929012at2759"/>
<evidence type="ECO:0000256" key="5">
    <source>
        <dbReference type="ARBA" id="ARBA00023136"/>
    </source>
</evidence>
<dbReference type="EMBL" id="JAFJMO010000008">
    <property type="protein sequence ID" value="KAJ8269104.1"/>
    <property type="molecule type" value="Genomic_DNA"/>
</dbReference>
<dbReference type="AlphaFoldDB" id="A0A9Q1DGB1"/>
<evidence type="ECO:0000256" key="2">
    <source>
        <dbReference type="ARBA" id="ARBA00022475"/>
    </source>
</evidence>
<evidence type="ECO:0000256" key="6">
    <source>
        <dbReference type="ARBA" id="ARBA00023157"/>
    </source>
</evidence>
<organism evidence="12 13">
    <name type="scientific">Conger conger</name>
    <name type="common">Conger eel</name>
    <name type="synonym">Muraena conger</name>
    <dbReference type="NCBI Taxonomy" id="82655"/>
    <lineage>
        <taxon>Eukaryota</taxon>
        <taxon>Metazoa</taxon>
        <taxon>Chordata</taxon>
        <taxon>Craniata</taxon>
        <taxon>Vertebrata</taxon>
        <taxon>Euteleostomi</taxon>
        <taxon>Actinopterygii</taxon>
        <taxon>Neopterygii</taxon>
        <taxon>Teleostei</taxon>
        <taxon>Anguilliformes</taxon>
        <taxon>Congridae</taxon>
        <taxon>Conger</taxon>
    </lineage>
</organism>